<dbReference type="PRINTS" id="PR00080">
    <property type="entry name" value="SDRFAMILY"/>
</dbReference>
<feature type="domain" description="Ketoreductase" evidence="7">
    <location>
        <begin position="8"/>
        <end position="188"/>
    </location>
</feature>
<keyword evidence="4" id="KW-0560">Oxidoreductase</keyword>
<keyword evidence="3" id="KW-0964">Secreted</keyword>
<keyword evidence="3" id="KW-0134">Cell wall</keyword>
<dbReference type="GO" id="GO:0032787">
    <property type="term" value="P:monocarboxylic acid metabolic process"/>
    <property type="evidence" value="ECO:0007669"/>
    <property type="project" value="UniProtKB-ARBA"/>
</dbReference>
<dbReference type="Pfam" id="PF13561">
    <property type="entry name" value="adh_short_C2"/>
    <property type="match status" value="1"/>
</dbReference>
<evidence type="ECO:0000256" key="6">
    <source>
        <dbReference type="ARBA" id="ARBA00047400"/>
    </source>
</evidence>
<comment type="catalytic activity">
    <reaction evidence="6">
        <text>a (3R)-hydroxyacyl-[ACP] + NADP(+) = a 3-oxoacyl-[ACP] + NADPH + H(+)</text>
        <dbReference type="Rhea" id="RHEA:17397"/>
        <dbReference type="Rhea" id="RHEA-COMP:9916"/>
        <dbReference type="Rhea" id="RHEA-COMP:9945"/>
        <dbReference type="ChEBI" id="CHEBI:15378"/>
        <dbReference type="ChEBI" id="CHEBI:57783"/>
        <dbReference type="ChEBI" id="CHEBI:58349"/>
        <dbReference type="ChEBI" id="CHEBI:78776"/>
        <dbReference type="ChEBI" id="CHEBI:78827"/>
        <dbReference type="EC" id="1.1.1.100"/>
    </reaction>
    <physiologicalReaction direction="right-to-left" evidence="6">
        <dbReference type="Rhea" id="RHEA:17399"/>
    </physiologicalReaction>
</comment>
<evidence type="ECO:0000256" key="1">
    <source>
        <dbReference type="ARBA" id="ARBA00004191"/>
    </source>
</evidence>
<dbReference type="Gene3D" id="3.40.50.720">
    <property type="entry name" value="NAD(P)-binding Rossmann-like Domain"/>
    <property type="match status" value="1"/>
</dbReference>
<evidence type="ECO:0000259" key="7">
    <source>
        <dbReference type="SMART" id="SM00822"/>
    </source>
</evidence>
<dbReference type="EMBL" id="JABBNB010000027">
    <property type="protein sequence ID" value="NMO03820.1"/>
    <property type="molecule type" value="Genomic_DNA"/>
</dbReference>
<dbReference type="PROSITE" id="PS00061">
    <property type="entry name" value="ADH_SHORT"/>
    <property type="match status" value="1"/>
</dbReference>
<dbReference type="Proteomes" id="UP000550729">
    <property type="component" value="Unassembled WGS sequence"/>
</dbReference>
<gene>
    <name evidence="8" type="ORF">HH308_21625</name>
</gene>
<protein>
    <recommendedName>
        <fullName evidence="5">3-oxoacyl-[acyl-carrier-protein] reductase MabA</fullName>
    </recommendedName>
</protein>
<evidence type="ECO:0000256" key="4">
    <source>
        <dbReference type="ARBA" id="ARBA00023002"/>
    </source>
</evidence>
<evidence type="ECO:0000313" key="8">
    <source>
        <dbReference type="EMBL" id="NMO03820.1"/>
    </source>
</evidence>
<dbReference type="InterPro" id="IPR050259">
    <property type="entry name" value="SDR"/>
</dbReference>
<dbReference type="InterPro" id="IPR057326">
    <property type="entry name" value="KR_dom"/>
</dbReference>
<dbReference type="SUPFAM" id="SSF51735">
    <property type="entry name" value="NAD(P)-binding Rossmann-fold domains"/>
    <property type="match status" value="1"/>
</dbReference>
<sequence length="267" mass="28017">MERTLEGKIAIITGSGHGIGLSIAKLFASHGAKVMIATLDQASGQSAAKSIRDSGGEAELFVLDVGIPDAVMAMVEHTVECFGGVDIVVHNAASFLFGAVDKFVEQDFDTVIDVNLKACFALTKACVPHLKKRRNGRILVTSSVTGPRRAMPGLAYYAASKSAVNGFIRTAALELGGKNITVNGVEPGYIVTRAHEQVEAVVGTGEIEKYIPAGRLGEPEEVAHAMLFLAGENAGYITGQTIVVDGGACLPETPLFANIAKLLDEHV</sequence>
<evidence type="ECO:0000256" key="3">
    <source>
        <dbReference type="ARBA" id="ARBA00022512"/>
    </source>
</evidence>
<accession>A0A848KYP8</accession>
<dbReference type="PANTHER" id="PTHR42879:SF2">
    <property type="entry name" value="3-OXOACYL-[ACYL-CARRIER-PROTEIN] REDUCTASE FABG"/>
    <property type="match status" value="1"/>
</dbReference>
<evidence type="ECO:0000256" key="2">
    <source>
        <dbReference type="ARBA" id="ARBA00006484"/>
    </source>
</evidence>
<dbReference type="InterPro" id="IPR002347">
    <property type="entry name" value="SDR_fam"/>
</dbReference>
<dbReference type="SMART" id="SM00822">
    <property type="entry name" value="PKS_KR"/>
    <property type="match status" value="1"/>
</dbReference>
<dbReference type="AlphaFoldDB" id="A0A848KYP8"/>
<dbReference type="InterPro" id="IPR020904">
    <property type="entry name" value="Sc_DH/Rdtase_CS"/>
</dbReference>
<dbReference type="GO" id="GO:0004316">
    <property type="term" value="F:3-oxoacyl-[acyl-carrier-protein] reductase (NADPH) activity"/>
    <property type="evidence" value="ECO:0007669"/>
    <property type="project" value="UniProtKB-EC"/>
</dbReference>
<comment type="similarity">
    <text evidence="2">Belongs to the short-chain dehydrogenases/reductases (SDR) family.</text>
</comment>
<dbReference type="RefSeq" id="WP_170196329.1">
    <property type="nucleotide sequence ID" value="NZ_JABBNB010000027.1"/>
</dbReference>
<name>A0A848KYP8_9ACTN</name>
<comment type="subcellular location">
    <subcellularLocation>
        <location evidence="1">Secreted</location>
        <location evidence="1">Cell wall</location>
    </subcellularLocation>
</comment>
<evidence type="ECO:0000313" key="9">
    <source>
        <dbReference type="Proteomes" id="UP000550729"/>
    </source>
</evidence>
<evidence type="ECO:0000256" key="5">
    <source>
        <dbReference type="ARBA" id="ARBA00040781"/>
    </source>
</evidence>
<comment type="caution">
    <text evidence="8">The sequence shown here is derived from an EMBL/GenBank/DDBJ whole genome shotgun (WGS) entry which is preliminary data.</text>
</comment>
<dbReference type="PRINTS" id="PR00081">
    <property type="entry name" value="GDHRDH"/>
</dbReference>
<reference evidence="8 9" key="1">
    <citation type="submission" date="2020-04" db="EMBL/GenBank/DDBJ databases">
        <title>Gordonia sp. nov. TBRC 11910.</title>
        <authorList>
            <person name="Suriyachadkun C."/>
        </authorList>
    </citation>
    <scope>NUCLEOTIDE SEQUENCE [LARGE SCALE GENOMIC DNA]</scope>
    <source>
        <strain evidence="8 9">TBRC 11910</strain>
    </source>
</reference>
<proteinExistence type="inferred from homology"/>
<dbReference type="FunFam" id="3.40.50.720:FF:000084">
    <property type="entry name" value="Short-chain dehydrogenase reductase"/>
    <property type="match status" value="1"/>
</dbReference>
<keyword evidence="9" id="KW-1185">Reference proteome</keyword>
<dbReference type="PANTHER" id="PTHR42879">
    <property type="entry name" value="3-OXOACYL-(ACYL-CARRIER-PROTEIN) REDUCTASE"/>
    <property type="match status" value="1"/>
</dbReference>
<organism evidence="8 9">
    <name type="scientific">Gordonia asplenii</name>
    <dbReference type="NCBI Taxonomy" id="2725283"/>
    <lineage>
        <taxon>Bacteria</taxon>
        <taxon>Bacillati</taxon>
        <taxon>Actinomycetota</taxon>
        <taxon>Actinomycetes</taxon>
        <taxon>Mycobacteriales</taxon>
        <taxon>Gordoniaceae</taxon>
        <taxon>Gordonia</taxon>
    </lineage>
</organism>
<dbReference type="InterPro" id="IPR036291">
    <property type="entry name" value="NAD(P)-bd_dom_sf"/>
</dbReference>